<evidence type="ECO:0000256" key="1">
    <source>
        <dbReference type="SAM" id="MobiDB-lite"/>
    </source>
</evidence>
<name>A0ABP7S1D2_9SPHN</name>
<comment type="caution">
    <text evidence="2">The sequence shown here is derived from an EMBL/GenBank/DDBJ whole genome shotgun (WGS) entry which is preliminary data.</text>
</comment>
<dbReference type="RefSeq" id="WP_344709798.1">
    <property type="nucleotide sequence ID" value="NZ_BAAAZD010000002.1"/>
</dbReference>
<feature type="region of interest" description="Disordered" evidence="1">
    <location>
        <begin position="1"/>
        <end position="156"/>
    </location>
</feature>
<reference evidence="3" key="1">
    <citation type="journal article" date="2019" name="Int. J. Syst. Evol. Microbiol.">
        <title>The Global Catalogue of Microorganisms (GCM) 10K type strain sequencing project: providing services to taxonomists for standard genome sequencing and annotation.</title>
        <authorList>
            <consortium name="The Broad Institute Genomics Platform"/>
            <consortium name="The Broad Institute Genome Sequencing Center for Infectious Disease"/>
            <person name="Wu L."/>
            <person name="Ma J."/>
        </authorList>
    </citation>
    <scope>NUCLEOTIDE SEQUENCE [LARGE SCALE GENOMIC DNA]</scope>
    <source>
        <strain evidence="3">JCM 16603</strain>
    </source>
</reference>
<evidence type="ECO:0000313" key="3">
    <source>
        <dbReference type="Proteomes" id="UP001501310"/>
    </source>
</evidence>
<proteinExistence type="predicted"/>
<feature type="compositionally biased region" description="Basic and acidic residues" evidence="1">
    <location>
        <begin position="82"/>
        <end position="108"/>
    </location>
</feature>
<dbReference type="EMBL" id="BAAAZD010000002">
    <property type="protein sequence ID" value="GAA4005108.1"/>
    <property type="molecule type" value="Genomic_DNA"/>
</dbReference>
<sequence>MNADERTPGQQGIGEQRSQHNQANEHADRQQQQQQTPQDGGMSTGQASYGNSGETGTDTLSQDSSSLGQESDLGQTNQSADNRQDGDRSLFRGSDKDMGSTGETDRQDTTGQDFADQGQGALNEDLMGSDEDTARNTDIETERSQGRESDIEGSSL</sequence>
<feature type="compositionally biased region" description="Basic and acidic residues" evidence="1">
    <location>
        <begin position="132"/>
        <end position="150"/>
    </location>
</feature>
<organism evidence="2 3">
    <name type="scientific">Sphingomonas humi</name>
    <dbReference type="NCBI Taxonomy" id="335630"/>
    <lineage>
        <taxon>Bacteria</taxon>
        <taxon>Pseudomonadati</taxon>
        <taxon>Pseudomonadota</taxon>
        <taxon>Alphaproteobacteria</taxon>
        <taxon>Sphingomonadales</taxon>
        <taxon>Sphingomonadaceae</taxon>
        <taxon>Sphingomonas</taxon>
    </lineage>
</organism>
<accession>A0ABP7S1D2</accession>
<feature type="compositionally biased region" description="Polar residues" evidence="1">
    <location>
        <begin position="44"/>
        <end position="81"/>
    </location>
</feature>
<keyword evidence="3" id="KW-1185">Reference proteome</keyword>
<evidence type="ECO:0000313" key="2">
    <source>
        <dbReference type="EMBL" id="GAA4005108.1"/>
    </source>
</evidence>
<dbReference type="Proteomes" id="UP001501310">
    <property type="component" value="Unassembled WGS sequence"/>
</dbReference>
<protein>
    <submittedName>
        <fullName evidence="2">Uncharacterized protein</fullName>
    </submittedName>
</protein>
<gene>
    <name evidence="2" type="ORF">GCM10022211_16640</name>
</gene>